<evidence type="ECO:0000313" key="2">
    <source>
        <dbReference type="Proteomes" id="UP000030708"/>
    </source>
</evidence>
<dbReference type="Proteomes" id="UP000030708">
    <property type="component" value="Unassembled WGS sequence"/>
</dbReference>
<name>A0A024W7K3_PLAFA</name>
<reference evidence="1 2" key="2">
    <citation type="submission" date="2013-02" db="EMBL/GenBank/DDBJ databases">
        <title>The Genome Sequence of Plasmodium falciparum Tanzania (2000708).</title>
        <authorList>
            <consortium name="The Broad Institute Genome Sequencing Platform"/>
            <consortium name="The Broad Institute Genome Sequencing Center for Infectious Disease"/>
            <person name="Neafsey D."/>
            <person name="Cheeseman I."/>
            <person name="Volkman S."/>
            <person name="Adams J."/>
            <person name="Walker B."/>
            <person name="Young S.K."/>
            <person name="Zeng Q."/>
            <person name="Gargeya S."/>
            <person name="Fitzgerald M."/>
            <person name="Haas B."/>
            <person name="Abouelleil A."/>
            <person name="Alvarado L."/>
            <person name="Arachchi H.M."/>
            <person name="Berlin A.M."/>
            <person name="Chapman S.B."/>
            <person name="Dewar J."/>
            <person name="Goldberg J."/>
            <person name="Griggs A."/>
            <person name="Gujja S."/>
            <person name="Hansen M."/>
            <person name="Howarth C."/>
            <person name="Imamovic A."/>
            <person name="Larimer J."/>
            <person name="McCowan C."/>
            <person name="Murphy C."/>
            <person name="Neiman D."/>
            <person name="Pearson M."/>
            <person name="Priest M."/>
            <person name="Roberts A."/>
            <person name="Saif S."/>
            <person name="Shea T."/>
            <person name="Sisk P."/>
            <person name="Sykes S."/>
            <person name="Wortman J."/>
            <person name="Nusbaum C."/>
            <person name="Birren B."/>
        </authorList>
    </citation>
    <scope>NUCLEOTIDE SEQUENCE [LARGE SCALE GENOMIC DNA]</scope>
    <source>
        <strain evidence="2">Tanzania (2000708)</strain>
    </source>
</reference>
<gene>
    <name evidence="1" type="ORF">PFTANZ_03125</name>
</gene>
<dbReference type="AlphaFoldDB" id="A0A024W7K3"/>
<protein>
    <submittedName>
        <fullName evidence="1">Uncharacterized protein</fullName>
    </submittedName>
</protein>
<evidence type="ECO:0000313" key="1">
    <source>
        <dbReference type="EMBL" id="ETW36161.1"/>
    </source>
</evidence>
<sequence>MLYLVGNNEYIRRTYKRYINLKNKHNEKNVLSINADEDKISNEQSNQDKKKYMKVILNFYNYKRKIYFFTEYVIYELMNRRGLYDN</sequence>
<organism evidence="1 2">
    <name type="scientific">Plasmodium falciparum Tanzania</name>
    <name type="common">2000708</name>
    <dbReference type="NCBI Taxonomy" id="1036725"/>
    <lineage>
        <taxon>Eukaryota</taxon>
        <taxon>Sar</taxon>
        <taxon>Alveolata</taxon>
        <taxon>Apicomplexa</taxon>
        <taxon>Aconoidasida</taxon>
        <taxon>Haemosporida</taxon>
        <taxon>Plasmodiidae</taxon>
        <taxon>Plasmodium</taxon>
        <taxon>Plasmodium (Laverania)</taxon>
    </lineage>
</organism>
<reference evidence="1 2" key="1">
    <citation type="submission" date="2013-02" db="EMBL/GenBank/DDBJ databases">
        <title>The Genome Annotation of Plasmodium falciparum Tanzania (2000708).</title>
        <authorList>
            <consortium name="The Broad Institute Genome Sequencing Platform"/>
            <consortium name="The Broad Institute Genome Sequencing Center for Infectious Disease"/>
            <person name="Neafsey D."/>
            <person name="Hoffman S."/>
            <person name="Volkman S."/>
            <person name="Rosenthal P."/>
            <person name="Walker B."/>
            <person name="Young S.K."/>
            <person name="Zeng Q."/>
            <person name="Gargeya S."/>
            <person name="Fitzgerald M."/>
            <person name="Haas B."/>
            <person name="Abouelleil A."/>
            <person name="Allen A.W."/>
            <person name="Alvarado L."/>
            <person name="Arachchi H.M."/>
            <person name="Berlin A.M."/>
            <person name="Chapman S.B."/>
            <person name="Gainer-Dewar J."/>
            <person name="Goldberg J."/>
            <person name="Griggs A."/>
            <person name="Gujja S."/>
            <person name="Hansen M."/>
            <person name="Howarth C."/>
            <person name="Imamovic A."/>
            <person name="Ireland A."/>
            <person name="Larimer J."/>
            <person name="McCowan C."/>
            <person name="Murphy C."/>
            <person name="Pearson M."/>
            <person name="Poon T.W."/>
            <person name="Priest M."/>
            <person name="Roberts A."/>
            <person name="Saif S."/>
            <person name="Shea T."/>
            <person name="Sisk P."/>
            <person name="Sykes S."/>
            <person name="Wortman J."/>
            <person name="Nusbaum C."/>
            <person name="Birren B."/>
        </authorList>
    </citation>
    <scope>NUCLEOTIDE SEQUENCE [LARGE SCALE GENOMIC DNA]</scope>
    <source>
        <strain evidence="2">Tanzania (2000708)</strain>
    </source>
</reference>
<proteinExistence type="predicted"/>
<dbReference type="EMBL" id="KI926426">
    <property type="protein sequence ID" value="ETW36161.1"/>
    <property type="molecule type" value="Genomic_DNA"/>
</dbReference>
<accession>A0A024W7K3</accession>